<evidence type="ECO:0000313" key="2">
    <source>
        <dbReference type="Proteomes" id="UP000789707"/>
    </source>
</evidence>
<keyword evidence="2" id="KW-1185">Reference proteome</keyword>
<reference evidence="1 2" key="1">
    <citation type="submission" date="2021-11" db="EMBL/GenBank/DDBJ databases">
        <authorList>
            <person name="Depoorter E."/>
        </authorList>
    </citation>
    <scope>NUCLEOTIDE SEQUENCE [LARGE SCALE GENOMIC DNA]</scope>
    <source>
        <strain evidence="1 2">LMG 24289</strain>
    </source>
</reference>
<dbReference type="EMBL" id="CAKKNS010000001">
    <property type="protein sequence ID" value="CAH0415946.1"/>
    <property type="molecule type" value="Genomic_DNA"/>
</dbReference>
<sequence>MLFYTWFQMYAGLDSFSMSDRLGDVNTTNAFIDFLIEFMTENKILIKATGRPVLDDRETSKMEYAALMNKQCVVCGKVPSELHHIDAIGSGNDRRKISHVGRRAVQLCVFHHREADSSLGWAKFADKYHLQGTKLTTEMTRQLKLGDWSHDGTEEQRKTYFKENENES</sequence>
<comment type="caution">
    <text evidence="1">The sequence shown here is derived from an EMBL/GenBank/DDBJ whole genome shotgun (WGS) entry which is preliminary data.</text>
</comment>
<organism evidence="1 2">
    <name type="scientific">Periweissella fabaria</name>
    <dbReference type="NCBI Taxonomy" id="546157"/>
    <lineage>
        <taxon>Bacteria</taxon>
        <taxon>Bacillati</taxon>
        <taxon>Bacillota</taxon>
        <taxon>Bacilli</taxon>
        <taxon>Lactobacillales</taxon>
        <taxon>Lactobacillaceae</taxon>
        <taxon>Periweissella</taxon>
    </lineage>
</organism>
<dbReference type="Proteomes" id="UP000789707">
    <property type="component" value="Unassembled WGS sequence"/>
</dbReference>
<evidence type="ECO:0000313" key="1">
    <source>
        <dbReference type="EMBL" id="CAH0415946.1"/>
    </source>
</evidence>
<gene>
    <name evidence="1" type="ORF">WFA24289_00244</name>
</gene>
<dbReference type="Pfam" id="PF16784">
    <property type="entry name" value="HNHc_6"/>
    <property type="match status" value="1"/>
</dbReference>
<proteinExistence type="predicted"/>
<accession>A0ABN8BGA0</accession>
<dbReference type="InterPro" id="IPR041242">
    <property type="entry name" value="HNHc_6"/>
</dbReference>
<protein>
    <submittedName>
        <fullName evidence="1">Uncharacterized protein</fullName>
    </submittedName>
</protein>
<name>A0ABN8BGA0_9LACO</name>